<dbReference type="PROSITE" id="PS50146">
    <property type="entry name" value="DAGK"/>
    <property type="match status" value="1"/>
</dbReference>
<dbReference type="GO" id="GO:0005524">
    <property type="term" value="F:ATP binding"/>
    <property type="evidence" value="ECO:0007669"/>
    <property type="project" value="UniProtKB-KW"/>
</dbReference>
<feature type="region of interest" description="Disordered" evidence="10">
    <location>
        <begin position="597"/>
        <end position="653"/>
    </location>
</feature>
<evidence type="ECO:0000256" key="4">
    <source>
        <dbReference type="ARBA" id="ARBA00022741"/>
    </source>
</evidence>
<dbReference type="SUPFAM" id="SSF111331">
    <property type="entry name" value="NAD kinase/diacylglycerol kinase-like"/>
    <property type="match status" value="1"/>
</dbReference>
<keyword evidence="3 9" id="KW-0808">Transferase</keyword>
<feature type="compositionally biased region" description="Polar residues" evidence="10">
    <location>
        <begin position="607"/>
        <end position="618"/>
    </location>
</feature>
<dbReference type="GO" id="GO:0007200">
    <property type="term" value="P:phospholipase C-activating G protein-coupled receptor signaling pathway"/>
    <property type="evidence" value="ECO:0007669"/>
    <property type="project" value="InterPro"/>
</dbReference>
<dbReference type="PANTHER" id="PTHR11255">
    <property type="entry name" value="DIACYLGLYCEROL KINASE"/>
    <property type="match status" value="1"/>
</dbReference>
<dbReference type="STRING" id="280699.M1VCU0"/>
<dbReference type="GO" id="GO:0016020">
    <property type="term" value="C:membrane"/>
    <property type="evidence" value="ECO:0007669"/>
    <property type="project" value="UniProtKB-SubCell"/>
</dbReference>
<dbReference type="InterPro" id="IPR001206">
    <property type="entry name" value="Diacylglycerol_kinase_cat_dom"/>
</dbReference>
<keyword evidence="5" id="KW-0479">Metal-binding</keyword>
<comment type="similarity">
    <text evidence="2 9">Belongs to the eukaryotic diacylglycerol kinase family.</text>
</comment>
<evidence type="ECO:0000256" key="8">
    <source>
        <dbReference type="ARBA" id="ARBA00023136"/>
    </source>
</evidence>
<sequence length="679" mass="74479">MEKNPTRMQSRTSRKQLLEGFFLWQQRSLVDGRCSRCRMAATAVACVNPKSGGLRGAKVLEVLRKILGAEKCLNVLQVPSAAEWLVENFGAEENLRILICGGDGTISRVVDSYVQVVSRLSASGDSASSDRQLDVLRKWAFAPIPIGTGNDLARTLGWGSNLVGVSGPFFEGVVRYAVESVPVPLDTWQVTRKRLRRQQGSRSSSLLAHFSSGEASANRDRSVRFASAESGACAPGQGSDSESDEEEESTYARRFTMLSYLSLGCDADVELLFNSRREANPRRYRSQTLNYISHALFGIERTMLSRARPLYKERITLYVDGQRIKIPRAAQSLLFANIPSYGAGADPGGVARRQRRALARKQQQVLQLCRCFHRRSSGDHTVSQSEAHPPGGSAVDKHAATIDARTEGAHHSPDPVERESSQAARQDAVGPHDSVSSAVLPCVDDGRLDIMTMKSLVHFVWIKMGREAQRLRNGRKIRIELEESRSSLVRAASSLVAKHIAVQCDGEAWNQARNECIEIEPFSFQVGFLLGPLYAGAIFKADSRMRLVRGLVAPYLKPTSAPSAVFSQPDSIRYIEQGLSKASEAFLAGVGERARIARSAPDVPPRSSVSRTVASERSISVERSGHASNRQPETHPEENDESGAPKQRERFSRSRWLSHALGSCFGGKRQPAGEPVGAK</sequence>
<evidence type="ECO:0000256" key="6">
    <source>
        <dbReference type="ARBA" id="ARBA00022777"/>
    </source>
</evidence>
<evidence type="ECO:0000256" key="7">
    <source>
        <dbReference type="ARBA" id="ARBA00022840"/>
    </source>
</evidence>
<keyword evidence="13" id="KW-1185">Reference proteome</keyword>
<dbReference type="HOGENOM" id="CLU_405112_0_0_1"/>
<comment type="catalytic activity">
    <reaction evidence="9">
        <text>a 1,2-diacyl-sn-glycerol + ATP = a 1,2-diacyl-sn-glycero-3-phosphate + ADP + H(+)</text>
        <dbReference type="Rhea" id="RHEA:10272"/>
        <dbReference type="ChEBI" id="CHEBI:15378"/>
        <dbReference type="ChEBI" id="CHEBI:17815"/>
        <dbReference type="ChEBI" id="CHEBI:30616"/>
        <dbReference type="ChEBI" id="CHEBI:58608"/>
        <dbReference type="ChEBI" id="CHEBI:456216"/>
        <dbReference type="EC" id="2.7.1.107"/>
    </reaction>
</comment>
<dbReference type="Pfam" id="PF00781">
    <property type="entry name" value="DAGK_cat"/>
    <property type="match status" value="1"/>
</dbReference>
<dbReference type="EC" id="2.7.1.107" evidence="9"/>
<keyword evidence="5" id="KW-0862">Zinc</keyword>
<evidence type="ECO:0000256" key="5">
    <source>
        <dbReference type="ARBA" id="ARBA00022771"/>
    </source>
</evidence>
<organism evidence="12 13">
    <name type="scientific">Cyanidioschyzon merolae (strain NIES-3377 / 10D)</name>
    <name type="common">Unicellular red alga</name>
    <dbReference type="NCBI Taxonomy" id="280699"/>
    <lineage>
        <taxon>Eukaryota</taxon>
        <taxon>Rhodophyta</taxon>
        <taxon>Bangiophyceae</taxon>
        <taxon>Cyanidiales</taxon>
        <taxon>Cyanidiaceae</taxon>
        <taxon>Cyanidioschyzon</taxon>
    </lineage>
</organism>
<keyword evidence="5" id="KW-0863">Zinc-finger</keyword>
<dbReference type="SMART" id="SM00046">
    <property type="entry name" value="DAGKc"/>
    <property type="match status" value="1"/>
</dbReference>
<evidence type="ECO:0000259" key="11">
    <source>
        <dbReference type="PROSITE" id="PS50146"/>
    </source>
</evidence>
<evidence type="ECO:0000256" key="2">
    <source>
        <dbReference type="ARBA" id="ARBA00009280"/>
    </source>
</evidence>
<dbReference type="GeneID" id="16994422"/>
<proteinExistence type="inferred from homology"/>
<dbReference type="Pfam" id="PF00609">
    <property type="entry name" value="DAGK_acc"/>
    <property type="match status" value="1"/>
</dbReference>
<dbReference type="eggNOG" id="KOG1169">
    <property type="taxonomic scope" value="Eukaryota"/>
</dbReference>
<dbReference type="Gramene" id="CMK069CT">
    <property type="protein sequence ID" value="CMK069CT"/>
    <property type="gene ID" value="CMK069C"/>
</dbReference>
<dbReference type="GO" id="GO:0008270">
    <property type="term" value="F:zinc ion binding"/>
    <property type="evidence" value="ECO:0007669"/>
    <property type="project" value="UniProtKB-KW"/>
</dbReference>
<dbReference type="AlphaFoldDB" id="M1VCU0"/>
<dbReference type="Proteomes" id="UP000007014">
    <property type="component" value="Chromosome 11"/>
</dbReference>
<dbReference type="EMBL" id="AP006493">
    <property type="protein sequence ID" value="BAM80462.1"/>
    <property type="molecule type" value="Genomic_DNA"/>
</dbReference>
<evidence type="ECO:0000313" key="12">
    <source>
        <dbReference type="EMBL" id="BAM80462.1"/>
    </source>
</evidence>
<dbReference type="InterPro" id="IPR016064">
    <property type="entry name" value="NAD/diacylglycerol_kinase_sf"/>
</dbReference>
<evidence type="ECO:0000256" key="3">
    <source>
        <dbReference type="ARBA" id="ARBA00022679"/>
    </source>
</evidence>
<evidence type="ECO:0000256" key="10">
    <source>
        <dbReference type="SAM" id="MobiDB-lite"/>
    </source>
</evidence>
<feature type="domain" description="DAGKc" evidence="11">
    <location>
        <begin position="38"/>
        <end position="193"/>
    </location>
</feature>
<reference evidence="12 13" key="1">
    <citation type="journal article" date="2004" name="Nature">
        <title>Genome sequence of the ultrasmall unicellular red alga Cyanidioschyzon merolae 10D.</title>
        <authorList>
            <person name="Matsuzaki M."/>
            <person name="Misumi O."/>
            <person name="Shin-i T."/>
            <person name="Maruyama S."/>
            <person name="Takahara M."/>
            <person name="Miyagishima S."/>
            <person name="Mori T."/>
            <person name="Nishida K."/>
            <person name="Yagisawa F."/>
            <person name="Nishida K."/>
            <person name="Yoshida Y."/>
            <person name="Nishimura Y."/>
            <person name="Nakao S."/>
            <person name="Kobayashi T."/>
            <person name="Momoyama Y."/>
            <person name="Higashiyama T."/>
            <person name="Minoda A."/>
            <person name="Sano M."/>
            <person name="Nomoto H."/>
            <person name="Oishi K."/>
            <person name="Hayashi H."/>
            <person name="Ohta F."/>
            <person name="Nishizaka S."/>
            <person name="Haga S."/>
            <person name="Miura S."/>
            <person name="Morishita T."/>
            <person name="Kabeya Y."/>
            <person name="Terasawa K."/>
            <person name="Suzuki Y."/>
            <person name="Ishii Y."/>
            <person name="Asakawa S."/>
            <person name="Takano H."/>
            <person name="Ohta N."/>
            <person name="Kuroiwa H."/>
            <person name="Tanaka K."/>
            <person name="Shimizu N."/>
            <person name="Sugano S."/>
            <person name="Sato N."/>
            <person name="Nozaki H."/>
            <person name="Ogasawara N."/>
            <person name="Kohara Y."/>
            <person name="Kuroiwa T."/>
        </authorList>
    </citation>
    <scope>NUCLEOTIDE SEQUENCE [LARGE SCALE GENOMIC DNA]</scope>
    <source>
        <strain evidence="12 13">10D</strain>
    </source>
</reference>
<dbReference type="OrthoDB" id="242257at2759"/>
<keyword evidence="6 9" id="KW-0418">Kinase</keyword>
<accession>M1VCU0</accession>
<evidence type="ECO:0000313" key="13">
    <source>
        <dbReference type="Proteomes" id="UP000007014"/>
    </source>
</evidence>
<feature type="compositionally biased region" description="Basic and acidic residues" evidence="10">
    <location>
        <begin position="406"/>
        <end position="420"/>
    </location>
</feature>
<protein>
    <recommendedName>
        <fullName evidence="9">Diacylglycerol kinase</fullName>
        <shortName evidence="9">DAG kinase</shortName>
        <ecNumber evidence="9">2.7.1.107</ecNumber>
    </recommendedName>
</protein>
<reference evidence="12 13" key="2">
    <citation type="journal article" date="2007" name="BMC Biol.">
        <title>A 100%-complete sequence reveals unusually simple genomic features in the hot-spring red alga Cyanidioschyzon merolae.</title>
        <authorList>
            <person name="Nozaki H."/>
            <person name="Takano H."/>
            <person name="Misumi O."/>
            <person name="Terasawa K."/>
            <person name="Matsuzaki M."/>
            <person name="Maruyama S."/>
            <person name="Nishida K."/>
            <person name="Yagisawa F."/>
            <person name="Yoshida Y."/>
            <person name="Fujiwara T."/>
            <person name="Takio S."/>
            <person name="Tamura K."/>
            <person name="Chung S.J."/>
            <person name="Nakamura S."/>
            <person name="Kuroiwa H."/>
            <person name="Tanaka K."/>
            <person name="Sato N."/>
            <person name="Kuroiwa T."/>
        </authorList>
    </citation>
    <scope>NUCLEOTIDE SEQUENCE [LARGE SCALE GENOMIC DNA]</scope>
    <source>
        <strain evidence="12 13">10D</strain>
    </source>
</reference>
<keyword evidence="7 9" id="KW-0067">ATP-binding</keyword>
<dbReference type="SMART" id="SM00045">
    <property type="entry name" value="DAGKa"/>
    <property type="match status" value="1"/>
</dbReference>
<comment type="subcellular location">
    <subcellularLocation>
        <location evidence="1">Membrane</location>
    </subcellularLocation>
</comment>
<gene>
    <name evidence="12" type="ORF">CYME_CMK069C</name>
</gene>
<keyword evidence="4 9" id="KW-0547">Nucleotide-binding</keyword>
<dbReference type="GO" id="GO:0004143">
    <property type="term" value="F:ATP-dependent diacylglycerol kinase activity"/>
    <property type="evidence" value="ECO:0007669"/>
    <property type="project" value="UniProtKB-EC"/>
</dbReference>
<feature type="region of interest" description="Disordered" evidence="10">
    <location>
        <begin position="228"/>
        <end position="248"/>
    </location>
</feature>
<dbReference type="InterPro" id="IPR000756">
    <property type="entry name" value="Diacylglycerol_kin_accessory"/>
</dbReference>
<dbReference type="PANTHER" id="PTHR11255:SF54">
    <property type="entry name" value="DIACYLGLYCEROL KINASE THETA"/>
    <property type="match status" value="1"/>
</dbReference>
<evidence type="ECO:0000256" key="9">
    <source>
        <dbReference type="RuleBase" id="RU361128"/>
    </source>
</evidence>
<dbReference type="Gene3D" id="3.40.50.10330">
    <property type="entry name" value="Probable inorganic polyphosphate/atp-NAD kinase, domain 1"/>
    <property type="match status" value="1"/>
</dbReference>
<dbReference type="RefSeq" id="XP_005536498.1">
    <property type="nucleotide sequence ID" value="XM_005536441.1"/>
</dbReference>
<dbReference type="InterPro" id="IPR017438">
    <property type="entry name" value="ATP-NAD_kinase_N"/>
</dbReference>
<keyword evidence="8" id="KW-0472">Membrane</keyword>
<evidence type="ECO:0000256" key="1">
    <source>
        <dbReference type="ARBA" id="ARBA00004370"/>
    </source>
</evidence>
<dbReference type="KEGG" id="cme:CYME_CMK069C"/>
<name>M1VCU0_CYAM1</name>
<feature type="region of interest" description="Disordered" evidence="10">
    <location>
        <begin position="406"/>
        <end position="435"/>
    </location>
</feature>
<dbReference type="InterPro" id="IPR037607">
    <property type="entry name" value="DGK"/>
</dbReference>